<gene>
    <name evidence="8" type="ORF">GCM10022377_23020</name>
</gene>
<dbReference type="Proteomes" id="UP001501536">
    <property type="component" value="Unassembled WGS sequence"/>
</dbReference>
<evidence type="ECO:0000256" key="5">
    <source>
        <dbReference type="ARBA" id="ARBA00023295"/>
    </source>
</evidence>
<dbReference type="PANTHER" id="PTHR46323">
    <property type="entry name" value="BETA-GALACTOSIDASE"/>
    <property type="match status" value="1"/>
</dbReference>
<reference evidence="9" key="1">
    <citation type="journal article" date="2019" name="Int. J. Syst. Evol. Microbiol.">
        <title>The Global Catalogue of Microorganisms (GCM) 10K type strain sequencing project: providing services to taxonomists for standard genome sequencing and annotation.</title>
        <authorList>
            <consortium name="The Broad Institute Genomics Platform"/>
            <consortium name="The Broad Institute Genome Sequencing Center for Infectious Disease"/>
            <person name="Wu L."/>
            <person name="Ma J."/>
        </authorList>
    </citation>
    <scope>NUCLEOTIDE SEQUENCE [LARGE SCALE GENOMIC DNA]</scope>
    <source>
        <strain evidence="9">JCM 16961</strain>
    </source>
</reference>
<dbReference type="Pfam" id="PF02837">
    <property type="entry name" value="Glyco_hydro_2_N"/>
    <property type="match status" value="1"/>
</dbReference>
<keyword evidence="9" id="KW-1185">Reference proteome</keyword>
<sequence>MNERPYFLSTSPGEGALPARAHLASDRPEATLDGRWGFRYAPSVLAAAPDPQGDSWPEHTADFPDTVAVPGHWVLDAENGPLVLGERNRWGSPWYTNVNYPFPLDAPFVPDENGTGDYLRDFTLEELGAEFAASVRTGGRAILRFEGVESIFKVWFNGFDLGHAAGSRLTHEFDLTDHLRQDRNRLVVRVHQFSAASYVEDQDQWWLPGIFRSVTLIAQPAGGLWDVRSVAEYDAGAGRLTLEVDAARDAFPVTVRIPELAVETSLGLETSAGLDVPAGPSTLTEPDAVSAPEDRTATATVTTEATIDVGPVQGWTAETPRLYTVEVATASETVTLRAGFRTVTIEGGVLKVNGAPVRFKGVNRHEFHPRTGRAVTREYTRSELEVMKRHGINAVRTSHYPPDHHLLELADELGFWIIDECDVETHGYCLVLWEGNPSDDPQWRETYLDRVERMWRRDANHASVVMFSLGNEAGTGQNLQAMADWLHEHDATRPVHYEGDHDARYTDVYSRMYATPTESHAICRGEPIPTATREGSDRIAQQPYILCEYAHAMGTGPGGLSDYEAVFDAHDRAAGGFVWEWKDHGFDARTPDGRFVRAYGGDFAEPIHDGNFVLDGLVFADLTPTPGLVEYLKVIEPVRFGLAGCTLTVRNRQDFVDTSAFEFRAVWTTSAGDDAVVTTLDVPAVAARAEATVELPRELQCHLRGEDEGDGGVLTVSARLRADTWWAPAGHEVAWGQFEAGESLRQLPDGAVVPKPGAADAEFDEHGLLRALGGAPIAGPEVAAFRAPTDNDLLCSEPTRDMRPGTYGAVGVEQQAPEDFDWNTYAGTVPYEPSPMAEDWYARGLDRLQRRTVSVSPASDVEPGALRVLQRYAAAQERAGISAELEWSREPDGWLLDAALTADDLGAPLPLLGLEFVLPAASITDASDVAWCGAGPGEHYADMAASTRLGAHRLPAGEVRTDYPKPQANGRRGRLRQLQLALADGRRLHVDVVRGPEDSGFTLSPWSQQELASATHHALLPESSGWHLVIDGGYQGIGTRSCGVGVTEEATFAARRIELTLRLRVTG</sequence>
<dbReference type="PRINTS" id="PR00132">
    <property type="entry name" value="GLHYDRLASE2"/>
</dbReference>
<keyword evidence="4 8" id="KW-0378">Hydrolase</keyword>
<dbReference type="Pfam" id="PF16353">
    <property type="entry name" value="LacZ_4"/>
    <property type="match status" value="1"/>
</dbReference>
<evidence type="ECO:0000256" key="4">
    <source>
        <dbReference type="ARBA" id="ARBA00022801"/>
    </source>
</evidence>
<dbReference type="InterPro" id="IPR032312">
    <property type="entry name" value="LacZ_4"/>
</dbReference>
<dbReference type="InterPro" id="IPR013783">
    <property type="entry name" value="Ig-like_fold"/>
</dbReference>
<dbReference type="InterPro" id="IPR036156">
    <property type="entry name" value="Beta-gal/glucu_dom_sf"/>
</dbReference>
<comment type="catalytic activity">
    <reaction evidence="1">
        <text>Hydrolysis of terminal non-reducing beta-D-galactose residues in beta-D-galactosides.</text>
        <dbReference type="EC" id="3.2.1.23"/>
    </reaction>
</comment>
<accession>A0ABP7DSP0</accession>
<dbReference type="InterPro" id="IPR006101">
    <property type="entry name" value="Glyco_hydro_2"/>
</dbReference>
<dbReference type="InterPro" id="IPR011013">
    <property type="entry name" value="Gal_mutarotase_sf_dom"/>
</dbReference>
<dbReference type="InterPro" id="IPR023230">
    <property type="entry name" value="Glyco_hydro_2_CS"/>
</dbReference>
<dbReference type="SMART" id="SM01038">
    <property type="entry name" value="Bgal_small_N"/>
    <property type="match status" value="1"/>
</dbReference>
<dbReference type="PANTHER" id="PTHR46323:SF2">
    <property type="entry name" value="BETA-GALACTOSIDASE"/>
    <property type="match status" value="1"/>
</dbReference>
<proteinExistence type="inferred from homology"/>
<dbReference type="Pfam" id="PF02836">
    <property type="entry name" value="Glyco_hydro_2_C"/>
    <property type="match status" value="1"/>
</dbReference>
<dbReference type="InterPro" id="IPR008979">
    <property type="entry name" value="Galactose-bd-like_sf"/>
</dbReference>
<feature type="domain" description="Beta galactosidase small chain/" evidence="7">
    <location>
        <begin position="752"/>
        <end position="1064"/>
    </location>
</feature>
<comment type="caution">
    <text evidence="8">The sequence shown here is derived from an EMBL/GenBank/DDBJ whole genome shotgun (WGS) entry which is preliminary data.</text>
</comment>
<dbReference type="Pfam" id="PF02929">
    <property type="entry name" value="Bgal_small_N"/>
    <property type="match status" value="1"/>
</dbReference>
<dbReference type="Gene3D" id="2.60.40.10">
    <property type="entry name" value="Immunoglobulins"/>
    <property type="match status" value="2"/>
</dbReference>
<dbReference type="Gene3D" id="3.20.20.80">
    <property type="entry name" value="Glycosidases"/>
    <property type="match status" value="1"/>
</dbReference>
<keyword evidence="5" id="KW-0326">Glycosidase</keyword>
<dbReference type="Gene3D" id="2.60.120.260">
    <property type="entry name" value="Galactose-binding domain-like"/>
    <property type="match status" value="1"/>
</dbReference>
<dbReference type="EC" id="3.2.1.23" evidence="3"/>
<dbReference type="InterPro" id="IPR006103">
    <property type="entry name" value="Glyco_hydro_2_cat"/>
</dbReference>
<dbReference type="EMBL" id="BAABCJ010000005">
    <property type="protein sequence ID" value="GAA3708629.1"/>
    <property type="molecule type" value="Genomic_DNA"/>
</dbReference>
<dbReference type="InterPro" id="IPR004199">
    <property type="entry name" value="B-gal_small/dom_5"/>
</dbReference>
<dbReference type="RefSeq" id="WP_344884593.1">
    <property type="nucleotide sequence ID" value="NZ_BAABCJ010000005.1"/>
</dbReference>
<evidence type="ECO:0000256" key="1">
    <source>
        <dbReference type="ARBA" id="ARBA00001412"/>
    </source>
</evidence>
<dbReference type="InterPro" id="IPR050347">
    <property type="entry name" value="Bact_Beta-galactosidase"/>
</dbReference>
<dbReference type="SUPFAM" id="SSF51445">
    <property type="entry name" value="(Trans)glycosidases"/>
    <property type="match status" value="1"/>
</dbReference>
<dbReference type="Gene3D" id="2.70.98.10">
    <property type="match status" value="1"/>
</dbReference>
<evidence type="ECO:0000313" key="9">
    <source>
        <dbReference type="Proteomes" id="UP001501536"/>
    </source>
</evidence>
<dbReference type="InterPro" id="IPR006104">
    <property type="entry name" value="Glyco_hydro_2_N"/>
</dbReference>
<dbReference type="InterPro" id="IPR017853">
    <property type="entry name" value="GH"/>
</dbReference>
<protein>
    <recommendedName>
        <fullName evidence="3">beta-galactosidase</fullName>
        <ecNumber evidence="3">3.2.1.23</ecNumber>
    </recommendedName>
    <alternativeName>
        <fullName evidence="6">Lactase</fullName>
    </alternativeName>
</protein>
<dbReference type="SUPFAM" id="SSF74650">
    <property type="entry name" value="Galactose mutarotase-like"/>
    <property type="match status" value="1"/>
</dbReference>
<dbReference type="InterPro" id="IPR014718">
    <property type="entry name" value="GH-type_carb-bd"/>
</dbReference>
<organism evidence="8 9">
    <name type="scientific">Zhihengliuella alba</name>
    <dbReference type="NCBI Taxonomy" id="547018"/>
    <lineage>
        <taxon>Bacteria</taxon>
        <taxon>Bacillati</taxon>
        <taxon>Actinomycetota</taxon>
        <taxon>Actinomycetes</taxon>
        <taxon>Micrococcales</taxon>
        <taxon>Micrococcaceae</taxon>
        <taxon>Zhihengliuella</taxon>
    </lineage>
</organism>
<dbReference type="PROSITE" id="PS00719">
    <property type="entry name" value="GLYCOSYL_HYDROL_F2_1"/>
    <property type="match status" value="1"/>
</dbReference>
<dbReference type="SUPFAM" id="SSF49785">
    <property type="entry name" value="Galactose-binding domain-like"/>
    <property type="match status" value="1"/>
</dbReference>
<evidence type="ECO:0000313" key="8">
    <source>
        <dbReference type="EMBL" id="GAA3708629.1"/>
    </source>
</evidence>
<evidence type="ECO:0000259" key="7">
    <source>
        <dbReference type="SMART" id="SM01038"/>
    </source>
</evidence>
<dbReference type="GO" id="GO:0016787">
    <property type="term" value="F:hydrolase activity"/>
    <property type="evidence" value="ECO:0007669"/>
    <property type="project" value="UniProtKB-KW"/>
</dbReference>
<comment type="similarity">
    <text evidence="2">Belongs to the glycosyl hydrolase 2 family.</text>
</comment>
<name>A0ABP7DSP0_9MICC</name>
<evidence type="ECO:0000256" key="2">
    <source>
        <dbReference type="ARBA" id="ARBA00007401"/>
    </source>
</evidence>
<evidence type="ECO:0000256" key="6">
    <source>
        <dbReference type="ARBA" id="ARBA00032230"/>
    </source>
</evidence>
<evidence type="ECO:0000256" key="3">
    <source>
        <dbReference type="ARBA" id="ARBA00012756"/>
    </source>
</evidence>
<dbReference type="SUPFAM" id="SSF49303">
    <property type="entry name" value="beta-Galactosidase/glucuronidase domain"/>
    <property type="match status" value="2"/>
</dbReference>